<dbReference type="AlphaFoldDB" id="A0AAQ3K3A2"/>
<protein>
    <submittedName>
        <fullName evidence="1">Tetratricopeptide repeat-like superfamily protein</fullName>
    </submittedName>
</protein>
<proteinExistence type="predicted"/>
<name>A0AAQ3K3A2_9LILI</name>
<organism evidence="1 2">
    <name type="scientific">Canna indica</name>
    <name type="common">Indian-shot</name>
    <dbReference type="NCBI Taxonomy" id="4628"/>
    <lineage>
        <taxon>Eukaryota</taxon>
        <taxon>Viridiplantae</taxon>
        <taxon>Streptophyta</taxon>
        <taxon>Embryophyta</taxon>
        <taxon>Tracheophyta</taxon>
        <taxon>Spermatophyta</taxon>
        <taxon>Magnoliopsida</taxon>
        <taxon>Liliopsida</taxon>
        <taxon>Zingiberales</taxon>
        <taxon>Cannaceae</taxon>
        <taxon>Canna</taxon>
    </lineage>
</organism>
<dbReference type="Proteomes" id="UP001327560">
    <property type="component" value="Chromosome 3"/>
</dbReference>
<evidence type="ECO:0000313" key="2">
    <source>
        <dbReference type="Proteomes" id="UP001327560"/>
    </source>
</evidence>
<dbReference type="GO" id="GO:0005737">
    <property type="term" value="C:cytoplasm"/>
    <property type="evidence" value="ECO:0007669"/>
    <property type="project" value="TreeGrafter"/>
</dbReference>
<evidence type="ECO:0000313" key="1">
    <source>
        <dbReference type="EMBL" id="WOL01143.1"/>
    </source>
</evidence>
<dbReference type="EMBL" id="CP136892">
    <property type="protein sequence ID" value="WOL01143.1"/>
    <property type="molecule type" value="Genomic_DNA"/>
</dbReference>
<accession>A0AAQ3K3A2</accession>
<sequence>MAHKFYDDVALPKLGKHINELVSDFASLELSPVDGRTLTDFMHLHGLKMCSLG</sequence>
<dbReference type="InterPro" id="IPR027523">
    <property type="entry name" value="CLU_prot"/>
</dbReference>
<reference evidence="1 2" key="1">
    <citation type="submission" date="2023-10" db="EMBL/GenBank/DDBJ databases">
        <title>Chromosome-scale genome assembly provides insights into flower coloration mechanisms of Canna indica.</title>
        <authorList>
            <person name="Li C."/>
        </authorList>
    </citation>
    <scope>NUCLEOTIDE SEQUENCE [LARGE SCALE GENOMIC DNA]</scope>
    <source>
        <tissue evidence="1">Flower</tissue>
    </source>
</reference>
<keyword evidence="2" id="KW-1185">Reference proteome</keyword>
<gene>
    <name evidence="1" type="ORF">Cni_G09857</name>
</gene>
<dbReference type="PANTHER" id="PTHR12601">
    <property type="entry name" value="EUKARYOTIC TRANSLATION INITIATION FACTOR 3 SUBUNIT EIF-3"/>
    <property type="match status" value="1"/>
</dbReference>
<dbReference type="PANTHER" id="PTHR12601:SF45">
    <property type="entry name" value="PROTEIN REDUCED CHLOROPLAST COVERAGE 3"/>
    <property type="match status" value="1"/>
</dbReference>